<dbReference type="InterPro" id="IPR012337">
    <property type="entry name" value="RNaseH-like_sf"/>
</dbReference>
<feature type="domain" description="Reverse transcriptase/retrotransposon-derived protein RNase H-like" evidence="1">
    <location>
        <begin position="224"/>
        <end position="284"/>
    </location>
</feature>
<comment type="caution">
    <text evidence="2">The sequence shown here is derived from an EMBL/GenBank/DDBJ whole genome shotgun (WGS) entry which is preliminary data.</text>
</comment>
<dbReference type="InterPro" id="IPR036397">
    <property type="entry name" value="RNaseH_sf"/>
</dbReference>
<organism evidence="2 3">
    <name type="scientific">Vitis vinifera</name>
    <name type="common">Grape</name>
    <dbReference type="NCBI Taxonomy" id="29760"/>
    <lineage>
        <taxon>Eukaryota</taxon>
        <taxon>Viridiplantae</taxon>
        <taxon>Streptophyta</taxon>
        <taxon>Embryophyta</taxon>
        <taxon>Tracheophyta</taxon>
        <taxon>Spermatophyta</taxon>
        <taxon>Magnoliopsida</taxon>
        <taxon>eudicotyledons</taxon>
        <taxon>Gunneridae</taxon>
        <taxon>Pentapetalae</taxon>
        <taxon>rosids</taxon>
        <taxon>Vitales</taxon>
        <taxon>Vitaceae</taxon>
        <taxon>Viteae</taxon>
        <taxon>Vitis</taxon>
    </lineage>
</organism>
<evidence type="ECO:0000313" key="3">
    <source>
        <dbReference type="Proteomes" id="UP000288805"/>
    </source>
</evidence>
<dbReference type="AlphaFoldDB" id="A0A438G378"/>
<dbReference type="Proteomes" id="UP000288805">
    <property type="component" value="Unassembled WGS sequence"/>
</dbReference>
<dbReference type="InterPro" id="IPR043502">
    <property type="entry name" value="DNA/RNA_pol_sf"/>
</dbReference>
<name>A0A438G378_VITVI</name>
<dbReference type="InterPro" id="IPR041577">
    <property type="entry name" value="RT_RNaseH_2"/>
</dbReference>
<dbReference type="Gene3D" id="3.30.70.270">
    <property type="match status" value="1"/>
</dbReference>
<dbReference type="PANTHER" id="PTHR48475">
    <property type="entry name" value="RIBONUCLEASE H"/>
    <property type="match status" value="1"/>
</dbReference>
<dbReference type="EMBL" id="QGNW01000639">
    <property type="protein sequence ID" value="RVW66637.1"/>
    <property type="molecule type" value="Genomic_DNA"/>
</dbReference>
<evidence type="ECO:0000259" key="1">
    <source>
        <dbReference type="Pfam" id="PF17919"/>
    </source>
</evidence>
<dbReference type="PANTHER" id="PTHR48475:SF1">
    <property type="entry name" value="RNASE H TYPE-1 DOMAIN-CONTAINING PROTEIN"/>
    <property type="match status" value="1"/>
</dbReference>
<sequence>MDTMIDADGVTLPDSCTEEMDMIGIGHILDTVPHGPHFDFDLFGVSVIDTDDVTLYDACIDEMDMIGTDHILDAASHGPRFALDMFGAFMHEIDDDDSVTIVTPDVITIEGASDSVDQPLSFDTMSGFVTHFDDVAGGNNNDMSDGKVRVCVDFQDLNKASPKDDFPFPHIDMLVNSTAGHSMLSFMDGFSGYNQILMALEDMGLIDICEPIFRLLRKSQPTIWDDDCQRAFKKIKECLLSSPVLVLPTPRCHLFLYLSVLDIAMGCMLAQLDDSGKERPIYYLNPLRYLFDKPVLIGRLIKWLVLLTEFDIQLVDDDFPNEQFVSVTSIAGWKLYFDSATNQSGFGIDILLISPQGDHIPKSIRLAFSDHHQLTNNIIEYEACITSLETVLNLGVRQLEIHGDSNLVIQQTQTSGGLGMRKNQFADALATLASVIEIPTRVTVQPLLIETKFALAYCCLIRDIKDLDGLPWYHDIYQFLSCGAYPESATIKDRRALRQLAARFVICGKSLYRKSFDGLLLLCLHRASTDRVMREVRVGVCGPHMRGHMLAQKIMRTSDSFPIGVSADSCPLNGPQQWCHLIRAQLVP</sequence>
<evidence type="ECO:0000313" key="2">
    <source>
        <dbReference type="EMBL" id="RVW66637.1"/>
    </source>
</evidence>
<dbReference type="InterPro" id="IPR043128">
    <property type="entry name" value="Rev_trsase/Diguanyl_cyclase"/>
</dbReference>
<gene>
    <name evidence="2" type="ORF">CK203_063596</name>
</gene>
<dbReference type="GO" id="GO:0003676">
    <property type="term" value="F:nucleic acid binding"/>
    <property type="evidence" value="ECO:0007669"/>
    <property type="project" value="InterPro"/>
</dbReference>
<dbReference type="Pfam" id="PF17919">
    <property type="entry name" value="RT_RNaseH_2"/>
    <property type="match status" value="1"/>
</dbReference>
<reference evidence="2 3" key="1">
    <citation type="journal article" date="2018" name="PLoS Genet.">
        <title>Population sequencing reveals clonal diversity and ancestral inbreeding in the grapevine cultivar Chardonnay.</title>
        <authorList>
            <person name="Roach M.J."/>
            <person name="Johnson D.L."/>
            <person name="Bohlmann J."/>
            <person name="van Vuuren H.J."/>
            <person name="Jones S.J."/>
            <person name="Pretorius I.S."/>
            <person name="Schmidt S.A."/>
            <person name="Borneman A.R."/>
        </authorList>
    </citation>
    <scope>NUCLEOTIDE SEQUENCE [LARGE SCALE GENOMIC DNA]</scope>
    <source>
        <strain evidence="3">cv. Chardonnay</strain>
        <tissue evidence="2">Leaf</tissue>
    </source>
</reference>
<accession>A0A438G378</accession>
<protein>
    <recommendedName>
        <fullName evidence="1">Reverse transcriptase/retrotransposon-derived protein RNase H-like domain-containing protein</fullName>
    </recommendedName>
</protein>
<dbReference type="Gene3D" id="3.30.420.10">
    <property type="entry name" value="Ribonuclease H-like superfamily/Ribonuclease H"/>
    <property type="match status" value="1"/>
</dbReference>
<dbReference type="SUPFAM" id="SSF56672">
    <property type="entry name" value="DNA/RNA polymerases"/>
    <property type="match status" value="1"/>
</dbReference>
<proteinExistence type="predicted"/>
<dbReference type="SUPFAM" id="SSF53098">
    <property type="entry name" value="Ribonuclease H-like"/>
    <property type="match status" value="1"/>
</dbReference>